<protein>
    <submittedName>
        <fullName evidence="2">Uncharacterized conserved protein, DUF2141 family</fullName>
    </submittedName>
</protein>
<dbReference type="EMBL" id="LT629745">
    <property type="protein sequence ID" value="SDR65514.1"/>
    <property type="molecule type" value="Genomic_DNA"/>
</dbReference>
<dbReference type="Proteomes" id="UP000198858">
    <property type="component" value="Chromosome I"/>
</dbReference>
<organism evidence="2 3">
    <name type="scientific">Christiangramia echinicola</name>
    <dbReference type="NCBI Taxonomy" id="279359"/>
    <lineage>
        <taxon>Bacteria</taxon>
        <taxon>Pseudomonadati</taxon>
        <taxon>Bacteroidota</taxon>
        <taxon>Flavobacteriia</taxon>
        <taxon>Flavobacteriales</taxon>
        <taxon>Flavobacteriaceae</taxon>
        <taxon>Christiangramia</taxon>
    </lineage>
</organism>
<gene>
    <name evidence="2" type="ORF">SAMN04488552_0142</name>
</gene>
<feature type="signal peptide" evidence="1">
    <location>
        <begin position="1"/>
        <end position="18"/>
    </location>
</feature>
<evidence type="ECO:0000256" key="1">
    <source>
        <dbReference type="SAM" id="SignalP"/>
    </source>
</evidence>
<proteinExistence type="predicted"/>
<name>A0A1H1KT80_9FLAO</name>
<accession>A0A1H1KT80</accession>
<dbReference type="Pfam" id="PF09912">
    <property type="entry name" value="DUF2141"/>
    <property type="match status" value="1"/>
</dbReference>
<sequence length="138" mass="14913">MKTLAVLFALIVGSIVHGQTEGTGNITATVTNVNGTEGKVRFGLYSADSFMKTAPEFSVDTNVIDGKAIAKFEGVPAGTYAVLVMHDKNDNGKMDFDTNGMPLESYGSSGNTMPYGPPVWEESKFEYSGEKKEIEIRF</sequence>
<dbReference type="RefSeq" id="WP_089660878.1">
    <property type="nucleotide sequence ID" value="NZ_LT629745.1"/>
</dbReference>
<keyword evidence="1" id="KW-0732">Signal</keyword>
<feature type="chain" id="PRO_5009252751" evidence="1">
    <location>
        <begin position="19"/>
        <end position="138"/>
    </location>
</feature>
<evidence type="ECO:0000313" key="3">
    <source>
        <dbReference type="Proteomes" id="UP000198858"/>
    </source>
</evidence>
<reference evidence="2 3" key="1">
    <citation type="submission" date="2016-10" db="EMBL/GenBank/DDBJ databases">
        <authorList>
            <person name="Varghese N."/>
            <person name="Submissions S."/>
        </authorList>
    </citation>
    <scope>NUCLEOTIDE SEQUENCE [LARGE SCALE GENOMIC DNA]</scope>
    <source>
        <strain evidence="2 3">Mar_2010_102</strain>
    </source>
</reference>
<keyword evidence="3" id="KW-1185">Reference proteome</keyword>
<dbReference type="AlphaFoldDB" id="A0A1H1KT80"/>
<dbReference type="InterPro" id="IPR018673">
    <property type="entry name" value="DUF2141"/>
</dbReference>
<evidence type="ECO:0000313" key="2">
    <source>
        <dbReference type="EMBL" id="SDR65514.1"/>
    </source>
</evidence>
<dbReference type="STRING" id="1250231.SAMN04488552_0142"/>